<evidence type="ECO:0000313" key="3">
    <source>
        <dbReference type="Proteomes" id="UP001595836"/>
    </source>
</evidence>
<dbReference type="InterPro" id="IPR050662">
    <property type="entry name" value="Sec-metab_biosynth-thioest"/>
</dbReference>
<dbReference type="SUPFAM" id="SSF56281">
    <property type="entry name" value="Metallo-hydrolase/oxidoreductase"/>
    <property type="match status" value="1"/>
</dbReference>
<keyword evidence="3" id="KW-1185">Reference proteome</keyword>
<name>A0ABV9PSV6_9ACTN</name>
<organism evidence="2 3">
    <name type="scientific">Dietzia aurantiaca</name>
    <dbReference type="NCBI Taxonomy" id="983873"/>
    <lineage>
        <taxon>Bacteria</taxon>
        <taxon>Bacillati</taxon>
        <taxon>Actinomycetota</taxon>
        <taxon>Actinomycetes</taxon>
        <taxon>Mycobacteriales</taxon>
        <taxon>Dietziaceae</taxon>
        <taxon>Dietzia</taxon>
    </lineage>
</organism>
<dbReference type="EC" id="3.-.-.-" evidence="2"/>
<dbReference type="Proteomes" id="UP001595836">
    <property type="component" value="Unassembled WGS sequence"/>
</dbReference>
<reference evidence="3" key="1">
    <citation type="journal article" date="2019" name="Int. J. Syst. Evol. Microbiol.">
        <title>The Global Catalogue of Microorganisms (GCM) 10K type strain sequencing project: providing services to taxonomists for standard genome sequencing and annotation.</title>
        <authorList>
            <consortium name="The Broad Institute Genomics Platform"/>
            <consortium name="The Broad Institute Genome Sequencing Center for Infectious Disease"/>
            <person name="Wu L."/>
            <person name="Ma J."/>
        </authorList>
    </citation>
    <scope>NUCLEOTIDE SEQUENCE [LARGE SCALE GENOMIC DNA]</scope>
    <source>
        <strain evidence="3">JCM 11882</strain>
    </source>
</reference>
<comment type="caution">
    <text evidence="2">The sequence shown here is derived from an EMBL/GenBank/DDBJ whole genome shotgun (WGS) entry which is preliminary data.</text>
</comment>
<dbReference type="GO" id="GO:0016787">
    <property type="term" value="F:hydrolase activity"/>
    <property type="evidence" value="ECO:0007669"/>
    <property type="project" value="UniProtKB-KW"/>
</dbReference>
<accession>A0ABV9PSV6</accession>
<dbReference type="Gene3D" id="3.60.15.10">
    <property type="entry name" value="Ribonuclease Z/Hydroxyacylglutathione hydrolase-like"/>
    <property type="match status" value="1"/>
</dbReference>
<dbReference type="SMART" id="SM00849">
    <property type="entry name" value="Lactamase_B"/>
    <property type="match status" value="1"/>
</dbReference>
<keyword evidence="2" id="KW-0378">Hydrolase</keyword>
<dbReference type="EMBL" id="JBHSHP010000056">
    <property type="protein sequence ID" value="MFC4756011.1"/>
    <property type="molecule type" value="Genomic_DNA"/>
</dbReference>
<dbReference type="PANTHER" id="PTHR23131">
    <property type="entry name" value="ENDORIBONUCLEASE LACTB2"/>
    <property type="match status" value="1"/>
</dbReference>
<sequence length="340" mass="37093">MGGADWAEVGCYQVADSVHRIPLPMPHDGLRAINVYVVEGSDGVSLIDAGWNVPGNLDILNGGLRSIDVGLAEVSDVHVTHIHRDHYTMGPELRRQVGTRVHLGRLEQPGLTALRVLANTVPADSLEQLRRAGAPGVAEAALALSRTEEWFERDWELPDEWTEPGPVSVAGRAMRATVTAGHTKGHLVFDDPGLGVTFTGDHVLPRISPSIGFELGGWDNPLGDYLTSLEDMLARPDSLMLPAHGATGGSVHLRVRELLDHHDSRLDATRRILLETPGVTGLEVAASLPWTRRERTFAELDDFNKMIAICETMAHLDVLVERGDAVVDHVQHEVQHFIAN</sequence>
<feature type="domain" description="Metallo-beta-lactamase" evidence="1">
    <location>
        <begin position="32"/>
        <end position="244"/>
    </location>
</feature>
<proteinExistence type="predicted"/>
<dbReference type="Pfam" id="PF00753">
    <property type="entry name" value="Lactamase_B"/>
    <property type="match status" value="1"/>
</dbReference>
<evidence type="ECO:0000313" key="2">
    <source>
        <dbReference type="EMBL" id="MFC4756011.1"/>
    </source>
</evidence>
<dbReference type="PANTHER" id="PTHR23131:SF4">
    <property type="entry name" value="METALLO-BETA-LACTAMASE SUPERFAMILY POTEIN"/>
    <property type="match status" value="1"/>
</dbReference>
<dbReference type="InterPro" id="IPR001279">
    <property type="entry name" value="Metallo-B-lactamas"/>
</dbReference>
<dbReference type="InterPro" id="IPR036866">
    <property type="entry name" value="RibonucZ/Hydroxyglut_hydro"/>
</dbReference>
<protein>
    <submittedName>
        <fullName evidence="2">MBL fold metallo-hydrolase</fullName>
        <ecNumber evidence="2">3.-.-.-</ecNumber>
    </submittedName>
</protein>
<gene>
    <name evidence="2" type="ORF">ACFO7U_14660</name>
</gene>
<dbReference type="Gene3D" id="1.10.10.10">
    <property type="entry name" value="Winged helix-like DNA-binding domain superfamily/Winged helix DNA-binding domain"/>
    <property type="match status" value="1"/>
</dbReference>
<evidence type="ECO:0000259" key="1">
    <source>
        <dbReference type="SMART" id="SM00849"/>
    </source>
</evidence>
<dbReference type="InterPro" id="IPR036388">
    <property type="entry name" value="WH-like_DNA-bd_sf"/>
</dbReference>